<dbReference type="Pfam" id="PF09783">
    <property type="entry name" value="Vac_ImportDeg"/>
    <property type="match status" value="1"/>
</dbReference>
<dbReference type="GO" id="GO:0007039">
    <property type="term" value="P:protein catabolic process in the vacuole"/>
    <property type="evidence" value="ECO:0007669"/>
    <property type="project" value="TreeGrafter"/>
</dbReference>
<dbReference type="GO" id="GO:0006623">
    <property type="term" value="P:protein targeting to vacuole"/>
    <property type="evidence" value="ECO:0007669"/>
    <property type="project" value="TreeGrafter"/>
</dbReference>
<dbReference type="Proteomes" id="UP000594263">
    <property type="component" value="Unplaced"/>
</dbReference>
<dbReference type="GO" id="GO:0043161">
    <property type="term" value="P:proteasome-mediated ubiquitin-dependent protein catabolic process"/>
    <property type="evidence" value="ECO:0007669"/>
    <property type="project" value="TreeGrafter"/>
</dbReference>
<dbReference type="PANTHER" id="PTHR14534">
    <property type="entry name" value="VACUOLAR IMPORT AND DEGRADATION PROTEIN 24"/>
    <property type="match status" value="1"/>
</dbReference>
<dbReference type="Gramene" id="Kaladp0024s0166.1.v1.1">
    <property type="protein sequence ID" value="Kaladp0024s0166.1.v1.1"/>
    <property type="gene ID" value="Kaladp0024s0166.v1.1"/>
</dbReference>
<sequence>MKALHVLAEDAPPVVETFWDGEIVDTRNFSFHSEKMSVRPEVDMQYWSKFQSFSQFAVQTGFEGCQWDLSKNVHIYMRWYERSDKNPGSYYDISSNGFYYVCVSCLDGSIEGVCYDPTPTGGASISLSFMKFVLETVNEGRSGFSSSSYELQ</sequence>
<comment type="similarity">
    <text evidence="1">Belongs to the GID4/VID24 family.</text>
</comment>
<accession>A0A7N0T5W0</accession>
<name>A0A7N0T5W0_KALFE</name>
<dbReference type="GO" id="GO:0045721">
    <property type="term" value="P:negative regulation of gluconeogenesis"/>
    <property type="evidence" value="ECO:0007669"/>
    <property type="project" value="TreeGrafter"/>
</dbReference>
<reference evidence="2" key="1">
    <citation type="submission" date="2021-01" db="UniProtKB">
        <authorList>
            <consortium name="EnsemblPlants"/>
        </authorList>
    </citation>
    <scope>IDENTIFICATION</scope>
</reference>
<evidence type="ECO:0000313" key="2">
    <source>
        <dbReference type="EnsemblPlants" id="Kaladp0024s0166.1.v1.1"/>
    </source>
</evidence>
<dbReference type="InterPro" id="IPR018618">
    <property type="entry name" value="GID4/10-like"/>
</dbReference>
<evidence type="ECO:0000313" key="3">
    <source>
        <dbReference type="Proteomes" id="UP000594263"/>
    </source>
</evidence>
<dbReference type="GO" id="GO:0005773">
    <property type="term" value="C:vacuole"/>
    <property type="evidence" value="ECO:0007669"/>
    <property type="project" value="GOC"/>
</dbReference>
<dbReference type="EnsemblPlants" id="Kaladp0024s0166.1.v1.1">
    <property type="protein sequence ID" value="Kaladp0024s0166.1.v1.1"/>
    <property type="gene ID" value="Kaladp0024s0166.v1.1"/>
</dbReference>
<proteinExistence type="inferred from homology"/>
<dbReference type="AlphaFoldDB" id="A0A7N0T5W0"/>
<organism evidence="2 3">
    <name type="scientific">Kalanchoe fedtschenkoi</name>
    <name type="common">Lavender scallops</name>
    <name type="synonym">South American air plant</name>
    <dbReference type="NCBI Taxonomy" id="63787"/>
    <lineage>
        <taxon>Eukaryota</taxon>
        <taxon>Viridiplantae</taxon>
        <taxon>Streptophyta</taxon>
        <taxon>Embryophyta</taxon>
        <taxon>Tracheophyta</taxon>
        <taxon>Spermatophyta</taxon>
        <taxon>Magnoliopsida</taxon>
        <taxon>eudicotyledons</taxon>
        <taxon>Gunneridae</taxon>
        <taxon>Pentapetalae</taxon>
        <taxon>Saxifragales</taxon>
        <taxon>Crassulaceae</taxon>
        <taxon>Kalanchoe</taxon>
    </lineage>
</organism>
<protein>
    <submittedName>
        <fullName evidence="2">Uncharacterized protein</fullName>
    </submittedName>
</protein>
<dbReference type="PANTHER" id="PTHR14534:SF3">
    <property type="entry name" value="GID COMPLEX SUBUNIT 4 HOMOLOG"/>
    <property type="match status" value="1"/>
</dbReference>
<keyword evidence="3" id="KW-1185">Reference proteome</keyword>
<evidence type="ECO:0000256" key="1">
    <source>
        <dbReference type="ARBA" id="ARBA00061469"/>
    </source>
</evidence>
<dbReference type="GO" id="GO:0034657">
    <property type="term" value="C:GID complex"/>
    <property type="evidence" value="ECO:0007669"/>
    <property type="project" value="TreeGrafter"/>
</dbReference>